<evidence type="ECO:0000313" key="1">
    <source>
        <dbReference type="EMBL" id="JAH67509.1"/>
    </source>
</evidence>
<protein>
    <submittedName>
        <fullName evidence="1">Uncharacterized protein</fullName>
    </submittedName>
</protein>
<dbReference type="EMBL" id="GBXM01041068">
    <property type="protein sequence ID" value="JAH67509.1"/>
    <property type="molecule type" value="Transcribed_RNA"/>
</dbReference>
<sequence>MQLLSLGCRGGNNNCRKQLNTLRSYFGAATRRRHFYTQNRLLQNQMTDLILEVASHGISSKSIY</sequence>
<proteinExistence type="predicted"/>
<reference evidence="1" key="2">
    <citation type="journal article" date="2015" name="Fish Shellfish Immunol.">
        <title>Early steps in the European eel (Anguilla anguilla)-Vibrio vulnificus interaction in the gills: Role of the RtxA13 toxin.</title>
        <authorList>
            <person name="Callol A."/>
            <person name="Pajuelo D."/>
            <person name="Ebbesson L."/>
            <person name="Teles M."/>
            <person name="MacKenzie S."/>
            <person name="Amaro C."/>
        </authorList>
    </citation>
    <scope>NUCLEOTIDE SEQUENCE</scope>
</reference>
<dbReference type="AlphaFoldDB" id="A0A0E9UNR2"/>
<organism evidence="1">
    <name type="scientific">Anguilla anguilla</name>
    <name type="common">European freshwater eel</name>
    <name type="synonym">Muraena anguilla</name>
    <dbReference type="NCBI Taxonomy" id="7936"/>
    <lineage>
        <taxon>Eukaryota</taxon>
        <taxon>Metazoa</taxon>
        <taxon>Chordata</taxon>
        <taxon>Craniata</taxon>
        <taxon>Vertebrata</taxon>
        <taxon>Euteleostomi</taxon>
        <taxon>Actinopterygii</taxon>
        <taxon>Neopterygii</taxon>
        <taxon>Teleostei</taxon>
        <taxon>Anguilliformes</taxon>
        <taxon>Anguillidae</taxon>
        <taxon>Anguilla</taxon>
    </lineage>
</organism>
<accession>A0A0E9UNR2</accession>
<name>A0A0E9UNR2_ANGAN</name>
<reference evidence="1" key="1">
    <citation type="submission" date="2014-11" db="EMBL/GenBank/DDBJ databases">
        <authorList>
            <person name="Amaro Gonzalez C."/>
        </authorList>
    </citation>
    <scope>NUCLEOTIDE SEQUENCE</scope>
</reference>
<dbReference type="EMBL" id="GBXM01028169">
    <property type="protein sequence ID" value="JAH80408.1"/>
    <property type="molecule type" value="Transcribed_RNA"/>
</dbReference>